<protein>
    <submittedName>
        <fullName evidence="2">Putative tyrosine phosphatase protein</fullName>
    </submittedName>
</protein>
<dbReference type="AlphaFoldDB" id="M7TNK2"/>
<dbReference type="SUPFAM" id="SSF52799">
    <property type="entry name" value="(Phosphotyrosine protein) phosphatases II"/>
    <property type="match status" value="1"/>
</dbReference>
<dbReference type="InterPro" id="IPR026893">
    <property type="entry name" value="Tyr/Ser_Pase_IphP-type"/>
</dbReference>
<feature type="domain" description="Tyrosine specific protein phosphatases" evidence="1">
    <location>
        <begin position="143"/>
        <end position="181"/>
    </location>
</feature>
<dbReference type="PANTHER" id="PTHR31126:SF1">
    <property type="entry name" value="TYROSINE SPECIFIC PROTEIN PHOSPHATASES DOMAIN-CONTAINING PROTEIN"/>
    <property type="match status" value="1"/>
</dbReference>
<reference evidence="3" key="1">
    <citation type="journal article" date="2013" name="Genome Announc.">
        <title>Draft genome sequence of the grapevine dieback fungus Eutypa lata UCR-EL1.</title>
        <authorList>
            <person name="Blanco-Ulate B."/>
            <person name="Rolshausen P.E."/>
            <person name="Cantu D."/>
        </authorList>
    </citation>
    <scope>NUCLEOTIDE SEQUENCE [LARGE SCALE GENOMIC DNA]</scope>
    <source>
        <strain evidence="3">UCR-EL1</strain>
    </source>
</reference>
<dbReference type="GO" id="GO:0004721">
    <property type="term" value="F:phosphoprotein phosphatase activity"/>
    <property type="evidence" value="ECO:0007669"/>
    <property type="project" value="InterPro"/>
</dbReference>
<dbReference type="Proteomes" id="UP000012174">
    <property type="component" value="Unassembled WGS sequence"/>
</dbReference>
<organism evidence="2 3">
    <name type="scientific">Eutypa lata (strain UCR-EL1)</name>
    <name type="common">Grapevine dieback disease fungus</name>
    <name type="synonym">Eutypa armeniacae</name>
    <dbReference type="NCBI Taxonomy" id="1287681"/>
    <lineage>
        <taxon>Eukaryota</taxon>
        <taxon>Fungi</taxon>
        <taxon>Dikarya</taxon>
        <taxon>Ascomycota</taxon>
        <taxon>Pezizomycotina</taxon>
        <taxon>Sordariomycetes</taxon>
        <taxon>Xylariomycetidae</taxon>
        <taxon>Xylariales</taxon>
        <taxon>Diatrypaceae</taxon>
        <taxon>Eutypa</taxon>
    </lineage>
</organism>
<dbReference type="OrthoDB" id="449382at2759"/>
<dbReference type="Gene3D" id="3.90.190.10">
    <property type="entry name" value="Protein tyrosine phosphatase superfamily"/>
    <property type="match status" value="1"/>
</dbReference>
<proteinExistence type="predicted"/>
<dbReference type="PROSITE" id="PS00383">
    <property type="entry name" value="TYR_PHOSPHATASE_1"/>
    <property type="match status" value="1"/>
</dbReference>
<dbReference type="InterPro" id="IPR029021">
    <property type="entry name" value="Prot-tyrosine_phosphatase-like"/>
</dbReference>
<evidence type="ECO:0000313" key="2">
    <source>
        <dbReference type="EMBL" id="EMR68290.1"/>
    </source>
</evidence>
<sequence length="300" mass="33059">MAATLPNPPFVDIPGLANFRDLGGYPIASQPGKVVRRDVVFRSAEPSKTTEEGIDRLKQLGITLVYDLRSQKEFERGVERGLNNPVKEWEGAKRIFAPVFRHEDYSPEAIALRLKNYGSGSEGFAKVYVSMLAAATKPLNEARPYGQILEHLASDSSPPSPILIHCTAGKDRTGIICALILSLCGVEDEIVAHEYSLTDLGLKCRHAEIISHLITEAAFKGDPEGAYRMILARKENMVALLSSIKTTYGSVEKCVVDLGILTPEKIEKLKHNLIVDAPKTEEVNWKEHAELILKERATAS</sequence>
<dbReference type="EMBL" id="KB706271">
    <property type="protein sequence ID" value="EMR68290.1"/>
    <property type="molecule type" value="Genomic_DNA"/>
</dbReference>
<dbReference type="Pfam" id="PF13350">
    <property type="entry name" value="Y_phosphatase3"/>
    <property type="match status" value="1"/>
</dbReference>
<gene>
    <name evidence="2" type="ORF">UCREL1_4697</name>
</gene>
<evidence type="ECO:0000259" key="1">
    <source>
        <dbReference type="PROSITE" id="PS50056"/>
    </source>
</evidence>
<dbReference type="STRING" id="1287681.M7TNK2"/>
<dbReference type="PROSITE" id="PS50056">
    <property type="entry name" value="TYR_PHOSPHATASE_2"/>
    <property type="match status" value="1"/>
</dbReference>
<dbReference type="PANTHER" id="PTHR31126">
    <property type="entry name" value="TYROSINE-PROTEIN PHOSPHATASE"/>
    <property type="match status" value="1"/>
</dbReference>
<dbReference type="InterPro" id="IPR000387">
    <property type="entry name" value="Tyr_Pase_dom"/>
</dbReference>
<accession>M7TNK2</accession>
<dbReference type="InterPro" id="IPR016130">
    <property type="entry name" value="Tyr_Pase_AS"/>
</dbReference>
<dbReference type="HOGENOM" id="CLU_057546_1_3_1"/>
<dbReference type="OMA" id="HTIFDFR"/>
<evidence type="ECO:0000313" key="3">
    <source>
        <dbReference type="Proteomes" id="UP000012174"/>
    </source>
</evidence>
<name>M7TNK2_EUTLA</name>
<dbReference type="KEGG" id="ela:UCREL1_4697"/>
<dbReference type="eggNOG" id="ENOG502S0PE">
    <property type="taxonomic scope" value="Eukaryota"/>
</dbReference>
<keyword evidence="3" id="KW-1185">Reference proteome</keyword>